<dbReference type="CDD" id="cd00156">
    <property type="entry name" value="REC"/>
    <property type="match status" value="1"/>
</dbReference>
<dbReference type="Pfam" id="PF00512">
    <property type="entry name" value="HisKA"/>
    <property type="match status" value="1"/>
</dbReference>
<dbReference type="Pfam" id="PF00072">
    <property type="entry name" value="Response_reg"/>
    <property type="match status" value="1"/>
</dbReference>
<evidence type="ECO:0000313" key="17">
    <source>
        <dbReference type="Proteomes" id="UP000032900"/>
    </source>
</evidence>
<dbReference type="EMBL" id="BAZW01000017">
    <property type="protein sequence ID" value="GAO30043.1"/>
    <property type="molecule type" value="Genomic_DNA"/>
</dbReference>
<comment type="catalytic activity">
    <reaction evidence="1">
        <text>ATP + protein L-histidine = ADP + protein N-phospho-L-histidine.</text>
        <dbReference type="EC" id="2.7.13.3"/>
    </reaction>
</comment>
<dbReference type="InterPro" id="IPR001610">
    <property type="entry name" value="PAC"/>
</dbReference>
<dbReference type="InterPro" id="IPR011006">
    <property type="entry name" value="CheY-like_superfamily"/>
</dbReference>
<dbReference type="GO" id="GO:0000155">
    <property type="term" value="F:phosphorelay sensor kinase activity"/>
    <property type="evidence" value="ECO:0007669"/>
    <property type="project" value="InterPro"/>
</dbReference>
<dbReference type="RefSeq" id="WP_062124762.1">
    <property type="nucleotide sequence ID" value="NZ_BAZW01000017.1"/>
</dbReference>
<evidence type="ECO:0000256" key="5">
    <source>
        <dbReference type="ARBA" id="ARBA00022741"/>
    </source>
</evidence>
<feature type="domain" description="Response regulatory" evidence="13">
    <location>
        <begin position="632"/>
        <end position="748"/>
    </location>
</feature>
<dbReference type="InterPro" id="IPR003661">
    <property type="entry name" value="HisK_dim/P_dom"/>
</dbReference>
<dbReference type="SUPFAM" id="SSF55785">
    <property type="entry name" value="PYP-like sensor domain (PAS domain)"/>
    <property type="match status" value="2"/>
</dbReference>
<dbReference type="SUPFAM" id="SSF55874">
    <property type="entry name" value="ATPase domain of HSP90 chaperone/DNA topoisomerase II/histidine kinase"/>
    <property type="match status" value="1"/>
</dbReference>
<reference evidence="16 17" key="1">
    <citation type="journal article" date="2015" name="Microbes Environ.">
        <title>Distribution and evolution of nitrogen fixation genes in the phylum bacteroidetes.</title>
        <authorList>
            <person name="Inoue J."/>
            <person name="Oshima K."/>
            <person name="Suda W."/>
            <person name="Sakamoto M."/>
            <person name="Iino T."/>
            <person name="Noda S."/>
            <person name="Hongoh Y."/>
            <person name="Hattori M."/>
            <person name="Ohkuma M."/>
        </authorList>
    </citation>
    <scope>NUCLEOTIDE SEQUENCE [LARGE SCALE GENOMIC DNA]</scope>
    <source>
        <strain evidence="16">JCM 15548</strain>
    </source>
</reference>
<dbReference type="NCBIfam" id="TIGR00229">
    <property type="entry name" value="sensory_box"/>
    <property type="match status" value="1"/>
</dbReference>
<dbReference type="SUPFAM" id="SSF52172">
    <property type="entry name" value="CheY-like"/>
    <property type="match status" value="2"/>
</dbReference>
<dbReference type="SMART" id="SM00388">
    <property type="entry name" value="HisKA"/>
    <property type="match status" value="1"/>
</dbReference>
<dbReference type="Pfam" id="PF13188">
    <property type="entry name" value="PAS_8"/>
    <property type="match status" value="1"/>
</dbReference>
<dbReference type="SMART" id="SM00387">
    <property type="entry name" value="HATPase_c"/>
    <property type="match status" value="1"/>
</dbReference>
<comment type="caution">
    <text evidence="16">The sequence shown here is derived from an EMBL/GenBank/DDBJ whole genome shotgun (WGS) entry which is preliminary data.</text>
</comment>
<name>A0A0E9LXL9_9BACT</name>
<accession>A0A0E9LXL9</accession>
<dbReference type="GO" id="GO:0005524">
    <property type="term" value="F:ATP binding"/>
    <property type="evidence" value="ECO:0007669"/>
    <property type="project" value="UniProtKB-KW"/>
</dbReference>
<evidence type="ECO:0000256" key="3">
    <source>
        <dbReference type="ARBA" id="ARBA00022553"/>
    </source>
</evidence>
<dbReference type="STRING" id="1236989.JCM15548_12287"/>
<dbReference type="FunFam" id="3.30.565.10:FF:000010">
    <property type="entry name" value="Sensor histidine kinase RcsC"/>
    <property type="match status" value="1"/>
</dbReference>
<evidence type="ECO:0000256" key="9">
    <source>
        <dbReference type="ARBA" id="ARBA00064003"/>
    </source>
</evidence>
<dbReference type="PROSITE" id="PS50113">
    <property type="entry name" value="PAC"/>
    <property type="match status" value="1"/>
</dbReference>
<proteinExistence type="predicted"/>
<dbReference type="SMART" id="SM00448">
    <property type="entry name" value="REC"/>
    <property type="match status" value="2"/>
</dbReference>
<dbReference type="CDD" id="cd00130">
    <property type="entry name" value="PAS"/>
    <property type="match status" value="2"/>
</dbReference>
<dbReference type="Gene3D" id="3.40.50.2300">
    <property type="match status" value="2"/>
</dbReference>
<dbReference type="InterPro" id="IPR001789">
    <property type="entry name" value="Sig_transdc_resp-reg_receiver"/>
</dbReference>
<dbReference type="InterPro" id="IPR005467">
    <property type="entry name" value="His_kinase_dom"/>
</dbReference>
<dbReference type="PROSITE" id="PS50109">
    <property type="entry name" value="HIS_KIN"/>
    <property type="match status" value="1"/>
</dbReference>
<keyword evidence="3 11" id="KW-0597">Phosphoprotein</keyword>
<feature type="modified residue" description="4-aspartylphosphate" evidence="11">
    <location>
        <position position="543"/>
    </location>
</feature>
<dbReference type="SMART" id="SM00086">
    <property type="entry name" value="PAC"/>
    <property type="match status" value="1"/>
</dbReference>
<keyword evidence="6" id="KW-0418">Kinase</keyword>
<dbReference type="InterPro" id="IPR000700">
    <property type="entry name" value="PAS-assoc_C"/>
</dbReference>
<comment type="subunit">
    <text evidence="9">At low DSF concentrations, interacts with RpfF.</text>
</comment>
<evidence type="ECO:0000259" key="15">
    <source>
        <dbReference type="PROSITE" id="PS50113"/>
    </source>
</evidence>
<dbReference type="EC" id="2.7.13.3" evidence="2"/>
<feature type="modified residue" description="4-aspartylphosphate" evidence="11">
    <location>
        <position position="683"/>
    </location>
</feature>
<evidence type="ECO:0000256" key="2">
    <source>
        <dbReference type="ARBA" id="ARBA00012438"/>
    </source>
</evidence>
<dbReference type="Proteomes" id="UP000032900">
    <property type="component" value="Unassembled WGS sequence"/>
</dbReference>
<evidence type="ECO:0000259" key="14">
    <source>
        <dbReference type="PROSITE" id="PS50112"/>
    </source>
</evidence>
<keyword evidence="17" id="KW-1185">Reference proteome</keyword>
<organism evidence="16 17">
    <name type="scientific">Geofilum rubicundum JCM 15548</name>
    <dbReference type="NCBI Taxonomy" id="1236989"/>
    <lineage>
        <taxon>Bacteria</taxon>
        <taxon>Pseudomonadati</taxon>
        <taxon>Bacteroidota</taxon>
        <taxon>Bacteroidia</taxon>
        <taxon>Marinilabiliales</taxon>
        <taxon>Marinilabiliaceae</taxon>
        <taxon>Geofilum</taxon>
    </lineage>
</organism>
<dbReference type="CDD" id="cd00082">
    <property type="entry name" value="HisKA"/>
    <property type="match status" value="1"/>
</dbReference>
<dbReference type="InterPro" id="IPR004358">
    <property type="entry name" value="Sig_transdc_His_kin-like_C"/>
</dbReference>
<feature type="domain" description="Response regulatory" evidence="13">
    <location>
        <begin position="493"/>
        <end position="606"/>
    </location>
</feature>
<keyword evidence="4" id="KW-0808">Transferase</keyword>
<dbReference type="Gene3D" id="3.30.565.10">
    <property type="entry name" value="Histidine kinase-like ATPase, C-terminal domain"/>
    <property type="match status" value="1"/>
</dbReference>
<feature type="domain" description="PAS" evidence="14">
    <location>
        <begin position="110"/>
        <end position="151"/>
    </location>
</feature>
<dbReference type="CDD" id="cd17546">
    <property type="entry name" value="REC_hyHK_CKI1_RcsC-like"/>
    <property type="match status" value="1"/>
</dbReference>
<dbReference type="PROSITE" id="PS50110">
    <property type="entry name" value="RESPONSE_REGULATORY"/>
    <property type="match status" value="2"/>
</dbReference>
<evidence type="ECO:0000256" key="6">
    <source>
        <dbReference type="ARBA" id="ARBA00022777"/>
    </source>
</evidence>
<dbReference type="InterPro" id="IPR035965">
    <property type="entry name" value="PAS-like_dom_sf"/>
</dbReference>
<dbReference type="OrthoDB" id="9796457at2"/>
<keyword evidence="5" id="KW-0547">Nucleotide-binding</keyword>
<feature type="domain" description="PAS" evidence="14">
    <location>
        <begin position="1"/>
        <end position="29"/>
    </location>
</feature>
<dbReference type="AlphaFoldDB" id="A0A0E9LXL9"/>
<keyword evidence="7" id="KW-0067">ATP-binding</keyword>
<evidence type="ECO:0000256" key="7">
    <source>
        <dbReference type="ARBA" id="ARBA00022840"/>
    </source>
</evidence>
<evidence type="ECO:0000313" key="16">
    <source>
        <dbReference type="EMBL" id="GAO30043.1"/>
    </source>
</evidence>
<sequence length="753" mass="84640">MITNTRGITEYVNDSYVIKTGYTKDEVTGTRPYFFSNNGIYDFSEIVMATIQVGNTWSGEIETRNKSGVTYWERVQISPVFNELNTISNFIIIREDITEKRQLTQSLNESVENLKNITENLPVGILIVDDRQKIIQINQTAAKTMGFDSMDGAQQFINSQSYSQFFETLVQDQYHDVNSGLNVFTLEERLTVPENNISRIILKNIIPIKLNNESVKLEAFMDITAQKHLQQKEAEANKAKSEFLANMSHEIRTPMNGIVGATELLTQTKLGKEQQNILSVISKSCDNLITIINDILDFSKIEAGKMKIETFPFNLRSTLDYLLDQISFKANDKQLEINTVLDENIPAVLIGDEGRLVQILINLMGNAVKFTDKGEVILKVETVLRKGKEISLHFMVQDSGIGIPPEKVESIFESFTQADGSTTRKYGGTGLGTSISKMLVELMGGKIWLESPNPDYAWSKENPGTVFHFVLPFETDKSLTNTDQYKDKLKGLNTLLLDDHHTNLLLMTKTLNNWGIELSTSKSIEEALQLLRQQPNIGLIIADNHLLRDANNNFLKEAKKMVPHIKALLLVADPKTITSNNYKGFDRMLHKPVKYSSLFSTIYDLFQTEVPGASALKENGPAKPASKETKGRILLVEDNPINQKIAEKMLQRLRFDVVIAPNGQEAIDRITAQPDHFDVILMDVQMPVLNGLDATKALRAKGLYLPIIAMTANVLKGDREICIEAGMNDYIGKPVRLETLDNTLNKWITPNKA</sequence>
<dbReference type="InterPro" id="IPR036097">
    <property type="entry name" value="HisK_dim/P_sf"/>
</dbReference>
<keyword evidence="8" id="KW-0902">Two-component regulatory system</keyword>
<protein>
    <recommendedName>
        <fullName evidence="10">Sensory/regulatory protein RpfC</fullName>
        <ecNumber evidence="2">2.7.13.3</ecNumber>
    </recommendedName>
</protein>
<dbReference type="PRINTS" id="PR00344">
    <property type="entry name" value="BCTRLSENSOR"/>
</dbReference>
<dbReference type="SUPFAM" id="SSF47384">
    <property type="entry name" value="Homodimeric domain of signal transducing histidine kinase"/>
    <property type="match status" value="1"/>
</dbReference>
<dbReference type="Gene3D" id="1.10.287.130">
    <property type="match status" value="1"/>
</dbReference>
<evidence type="ECO:0000259" key="12">
    <source>
        <dbReference type="PROSITE" id="PS50109"/>
    </source>
</evidence>
<dbReference type="PANTHER" id="PTHR45339:SF1">
    <property type="entry name" value="HYBRID SIGNAL TRANSDUCTION HISTIDINE KINASE J"/>
    <property type="match status" value="1"/>
</dbReference>
<evidence type="ECO:0000256" key="10">
    <source>
        <dbReference type="ARBA" id="ARBA00068150"/>
    </source>
</evidence>
<evidence type="ECO:0000259" key="13">
    <source>
        <dbReference type="PROSITE" id="PS50110"/>
    </source>
</evidence>
<dbReference type="InterPro" id="IPR036890">
    <property type="entry name" value="HATPase_C_sf"/>
</dbReference>
<dbReference type="CDD" id="cd16922">
    <property type="entry name" value="HATPase_EvgS-ArcB-TorS-like"/>
    <property type="match status" value="1"/>
</dbReference>
<evidence type="ECO:0000256" key="8">
    <source>
        <dbReference type="ARBA" id="ARBA00023012"/>
    </source>
</evidence>
<dbReference type="FunFam" id="1.10.287.130:FF:000002">
    <property type="entry name" value="Two-component osmosensing histidine kinase"/>
    <property type="match status" value="1"/>
</dbReference>
<dbReference type="Pfam" id="PF02518">
    <property type="entry name" value="HATPase_c"/>
    <property type="match status" value="1"/>
</dbReference>
<dbReference type="Pfam" id="PF13426">
    <property type="entry name" value="PAS_9"/>
    <property type="match status" value="1"/>
</dbReference>
<evidence type="ECO:0000256" key="4">
    <source>
        <dbReference type="ARBA" id="ARBA00022679"/>
    </source>
</evidence>
<dbReference type="Gene3D" id="3.30.450.20">
    <property type="entry name" value="PAS domain"/>
    <property type="match status" value="2"/>
</dbReference>
<dbReference type="PROSITE" id="PS50112">
    <property type="entry name" value="PAS"/>
    <property type="match status" value="2"/>
</dbReference>
<feature type="domain" description="Histidine kinase" evidence="12">
    <location>
        <begin position="246"/>
        <end position="475"/>
    </location>
</feature>
<evidence type="ECO:0000256" key="11">
    <source>
        <dbReference type="PROSITE-ProRule" id="PRU00169"/>
    </source>
</evidence>
<feature type="domain" description="PAC" evidence="15">
    <location>
        <begin position="57"/>
        <end position="109"/>
    </location>
</feature>
<evidence type="ECO:0000256" key="1">
    <source>
        <dbReference type="ARBA" id="ARBA00000085"/>
    </source>
</evidence>
<dbReference type="InterPro" id="IPR000014">
    <property type="entry name" value="PAS"/>
</dbReference>
<gene>
    <name evidence="16" type="ORF">JCM15548_12287</name>
</gene>
<dbReference type="InterPro" id="IPR003594">
    <property type="entry name" value="HATPase_dom"/>
</dbReference>
<dbReference type="PANTHER" id="PTHR45339">
    <property type="entry name" value="HYBRID SIGNAL TRANSDUCTION HISTIDINE KINASE J"/>
    <property type="match status" value="1"/>
</dbReference>